<dbReference type="GO" id="GO:0006355">
    <property type="term" value="P:regulation of DNA-templated transcription"/>
    <property type="evidence" value="ECO:0007669"/>
    <property type="project" value="InterPro"/>
</dbReference>
<feature type="domain" description="Sigma-54 factor interaction" evidence="6">
    <location>
        <begin position="143"/>
        <end position="372"/>
    </location>
</feature>
<evidence type="ECO:0000256" key="5">
    <source>
        <dbReference type="ARBA" id="ARBA00023163"/>
    </source>
</evidence>
<keyword evidence="5" id="KW-0804">Transcription</keyword>
<dbReference type="Gene3D" id="1.10.10.60">
    <property type="entry name" value="Homeodomain-like"/>
    <property type="match status" value="1"/>
</dbReference>
<dbReference type="InterPro" id="IPR025943">
    <property type="entry name" value="Sigma_54_int_dom_ATP-bd_2"/>
</dbReference>
<evidence type="ECO:0000256" key="1">
    <source>
        <dbReference type="ARBA" id="ARBA00022741"/>
    </source>
</evidence>
<dbReference type="EMBL" id="UOFS01000005">
    <property type="protein sequence ID" value="VAW90993.1"/>
    <property type="molecule type" value="Genomic_DNA"/>
</dbReference>
<dbReference type="Pfam" id="PF00158">
    <property type="entry name" value="Sigma54_activat"/>
    <property type="match status" value="1"/>
</dbReference>
<dbReference type="Gene3D" id="1.10.8.60">
    <property type="match status" value="1"/>
</dbReference>
<evidence type="ECO:0000259" key="6">
    <source>
        <dbReference type="PROSITE" id="PS50045"/>
    </source>
</evidence>
<keyword evidence="1" id="KW-0547">Nucleotide-binding</keyword>
<dbReference type="SMART" id="SM00382">
    <property type="entry name" value="AAA"/>
    <property type="match status" value="1"/>
</dbReference>
<dbReference type="InterPro" id="IPR002078">
    <property type="entry name" value="Sigma_54_int"/>
</dbReference>
<dbReference type="InterPro" id="IPR002197">
    <property type="entry name" value="HTH_Fis"/>
</dbReference>
<dbReference type="PROSITE" id="PS00676">
    <property type="entry name" value="SIGMA54_INTERACT_2"/>
    <property type="match status" value="1"/>
</dbReference>
<dbReference type="InterPro" id="IPR058031">
    <property type="entry name" value="AAA_lid_NorR"/>
</dbReference>
<gene>
    <name evidence="7" type="ORF">MNBD_GAMMA22-3026</name>
</gene>
<dbReference type="SUPFAM" id="SSF52540">
    <property type="entry name" value="P-loop containing nucleoside triphosphate hydrolases"/>
    <property type="match status" value="1"/>
</dbReference>
<dbReference type="SUPFAM" id="SSF46689">
    <property type="entry name" value="Homeodomain-like"/>
    <property type="match status" value="1"/>
</dbReference>
<dbReference type="PROSITE" id="PS00688">
    <property type="entry name" value="SIGMA54_INTERACT_3"/>
    <property type="match status" value="1"/>
</dbReference>
<evidence type="ECO:0000313" key="7">
    <source>
        <dbReference type="EMBL" id="VAW90993.1"/>
    </source>
</evidence>
<accession>A0A3B0ZSC8</accession>
<dbReference type="InterPro" id="IPR003593">
    <property type="entry name" value="AAA+_ATPase"/>
</dbReference>
<dbReference type="InterPro" id="IPR000014">
    <property type="entry name" value="PAS"/>
</dbReference>
<protein>
    <submittedName>
        <fullName evidence="7">Sigma54 specific transcriptional regulator, Fis family</fullName>
    </submittedName>
</protein>
<dbReference type="PRINTS" id="PR01590">
    <property type="entry name" value="HTHFIS"/>
</dbReference>
<dbReference type="Pfam" id="PF02954">
    <property type="entry name" value="HTH_8"/>
    <property type="match status" value="1"/>
</dbReference>
<keyword evidence="3" id="KW-0805">Transcription regulation</keyword>
<dbReference type="PANTHER" id="PTHR32071">
    <property type="entry name" value="TRANSCRIPTIONAL REGULATORY PROTEIN"/>
    <property type="match status" value="1"/>
</dbReference>
<proteinExistence type="predicted"/>
<dbReference type="Gene3D" id="3.40.50.300">
    <property type="entry name" value="P-loop containing nucleotide triphosphate hydrolases"/>
    <property type="match status" value="1"/>
</dbReference>
<dbReference type="Gene3D" id="3.30.450.20">
    <property type="entry name" value="PAS domain"/>
    <property type="match status" value="1"/>
</dbReference>
<dbReference type="InterPro" id="IPR035965">
    <property type="entry name" value="PAS-like_dom_sf"/>
</dbReference>
<organism evidence="7">
    <name type="scientific">hydrothermal vent metagenome</name>
    <dbReference type="NCBI Taxonomy" id="652676"/>
    <lineage>
        <taxon>unclassified sequences</taxon>
        <taxon>metagenomes</taxon>
        <taxon>ecological metagenomes</taxon>
    </lineage>
</organism>
<keyword evidence="4" id="KW-0238">DNA-binding</keyword>
<evidence type="ECO:0000256" key="3">
    <source>
        <dbReference type="ARBA" id="ARBA00023015"/>
    </source>
</evidence>
<evidence type="ECO:0000256" key="2">
    <source>
        <dbReference type="ARBA" id="ARBA00022840"/>
    </source>
</evidence>
<name>A0A3B0ZSC8_9ZZZZ</name>
<dbReference type="PROSITE" id="PS50045">
    <property type="entry name" value="SIGMA54_INTERACT_4"/>
    <property type="match status" value="1"/>
</dbReference>
<dbReference type="GO" id="GO:0043565">
    <property type="term" value="F:sequence-specific DNA binding"/>
    <property type="evidence" value="ECO:0007669"/>
    <property type="project" value="InterPro"/>
</dbReference>
<dbReference type="PROSITE" id="PS00675">
    <property type="entry name" value="SIGMA54_INTERACT_1"/>
    <property type="match status" value="1"/>
</dbReference>
<dbReference type="Pfam" id="PF25601">
    <property type="entry name" value="AAA_lid_14"/>
    <property type="match status" value="1"/>
</dbReference>
<dbReference type="AlphaFoldDB" id="A0A3B0ZSC8"/>
<dbReference type="FunFam" id="3.40.50.300:FF:000006">
    <property type="entry name" value="DNA-binding transcriptional regulator NtrC"/>
    <property type="match status" value="1"/>
</dbReference>
<dbReference type="InterPro" id="IPR027417">
    <property type="entry name" value="P-loop_NTPase"/>
</dbReference>
<reference evidence="7" key="1">
    <citation type="submission" date="2018-06" db="EMBL/GenBank/DDBJ databases">
        <authorList>
            <person name="Zhirakovskaya E."/>
        </authorList>
    </citation>
    <scope>NUCLEOTIDE SEQUENCE</scope>
</reference>
<dbReference type="InterPro" id="IPR025662">
    <property type="entry name" value="Sigma_54_int_dom_ATP-bd_1"/>
</dbReference>
<dbReference type="SUPFAM" id="SSF55785">
    <property type="entry name" value="PYP-like sensor domain (PAS domain)"/>
    <property type="match status" value="1"/>
</dbReference>
<dbReference type="InterPro" id="IPR009057">
    <property type="entry name" value="Homeodomain-like_sf"/>
</dbReference>
<keyword evidence="2" id="KW-0067">ATP-binding</keyword>
<dbReference type="Pfam" id="PF13188">
    <property type="entry name" value="PAS_8"/>
    <property type="match status" value="1"/>
</dbReference>
<sequence>MSTFTQNMLPMLEAVINYIGEGVIMCDKKGLVLYQNPAAIHLLGLKKGSQLARLQDFSAINFQRAFVTAALKSGEYDAVGRPSGLFVKFEEQFQCAQGQRYIEFYSGMVDCAMRKDDVRLILLRDKTQQRQLEAVYKSRLSDFESKDLKMLAVIERIHQVAPSNAFILLQGESGTGKTLVSRMVHKLSARSDQKFVEVNCAAIPHTLIESELFGHVKGAFTGASSDRKGRFQSAHGGTLFLDEISEIPLNLQAKLLRAIQDQKFEKVGSDKSVQVDVRIIVASNQNLRELVDKGEFRADLYYRLAVIPLTIPPLRDRPSDISALINYFMKKLQQRGYSKDMRCSPEALQILLNYSWPGNVRELENAIEHGVICADNSSITAKSLPQDIMRASSFQSNNPSPLEELDIEEQSDEITNALRRSKGSKTQAADLLGIDRSTLWRRMQRLGIAKHG</sequence>
<evidence type="ECO:0000256" key="4">
    <source>
        <dbReference type="ARBA" id="ARBA00023125"/>
    </source>
</evidence>
<dbReference type="CDD" id="cd00009">
    <property type="entry name" value="AAA"/>
    <property type="match status" value="1"/>
</dbReference>
<dbReference type="GO" id="GO:0005524">
    <property type="term" value="F:ATP binding"/>
    <property type="evidence" value="ECO:0007669"/>
    <property type="project" value="UniProtKB-KW"/>
</dbReference>
<dbReference type="InterPro" id="IPR025944">
    <property type="entry name" value="Sigma_54_int_dom_CS"/>
</dbReference>